<feature type="chain" id="PRO_5044841748" description="Sialate O-acetylesterase domain-containing protein" evidence="2">
    <location>
        <begin position="19"/>
        <end position="268"/>
    </location>
</feature>
<dbReference type="InterPro" id="IPR036514">
    <property type="entry name" value="SGNH_hydro_sf"/>
</dbReference>
<dbReference type="EMBL" id="JAVIJP010000002">
    <property type="protein sequence ID" value="KAL3654961.1"/>
    <property type="molecule type" value="Genomic_DNA"/>
</dbReference>
<dbReference type="InterPro" id="IPR005181">
    <property type="entry name" value="SASA"/>
</dbReference>
<comment type="caution">
    <text evidence="4">The sequence shown here is derived from an EMBL/GenBank/DDBJ whole genome shotgun (WGS) entry which is preliminary data.</text>
</comment>
<evidence type="ECO:0000313" key="4">
    <source>
        <dbReference type="EMBL" id="KAL3654961.1"/>
    </source>
</evidence>
<protein>
    <recommendedName>
        <fullName evidence="3">Sialate O-acetylesterase domain-containing protein</fullName>
    </recommendedName>
</protein>
<dbReference type="GO" id="GO:0016787">
    <property type="term" value="F:hydrolase activity"/>
    <property type="evidence" value="ECO:0007669"/>
    <property type="project" value="UniProtKB-KW"/>
</dbReference>
<organism evidence="4 5">
    <name type="scientific">Castilleja foliolosa</name>
    <dbReference type="NCBI Taxonomy" id="1961234"/>
    <lineage>
        <taxon>Eukaryota</taxon>
        <taxon>Viridiplantae</taxon>
        <taxon>Streptophyta</taxon>
        <taxon>Embryophyta</taxon>
        <taxon>Tracheophyta</taxon>
        <taxon>Spermatophyta</taxon>
        <taxon>Magnoliopsida</taxon>
        <taxon>eudicotyledons</taxon>
        <taxon>Gunneridae</taxon>
        <taxon>Pentapetalae</taxon>
        <taxon>asterids</taxon>
        <taxon>lamiids</taxon>
        <taxon>Lamiales</taxon>
        <taxon>Orobanchaceae</taxon>
        <taxon>Pedicularideae</taxon>
        <taxon>Castillejinae</taxon>
        <taxon>Castilleja</taxon>
    </lineage>
</organism>
<reference evidence="5" key="1">
    <citation type="journal article" date="2024" name="IScience">
        <title>Strigolactones Initiate the Formation of Haustorium-like Structures in Castilleja.</title>
        <authorList>
            <person name="Buerger M."/>
            <person name="Peterson D."/>
            <person name="Chory J."/>
        </authorList>
    </citation>
    <scope>NUCLEOTIDE SEQUENCE [LARGE SCALE GENOMIC DNA]</scope>
</reference>
<evidence type="ECO:0000256" key="1">
    <source>
        <dbReference type="ARBA" id="ARBA00022801"/>
    </source>
</evidence>
<sequence length="268" mass="29611">MFSLVCLMLLSCSIFVASTDNCTTLDDNASTPKSIFILAGQSNMAGRGGVCDNKWDGFVPTECQPNPRILRLNAGLTWEEARDPLHHDIDKKTCGVGPGMSFANSVLMTDPNIGMIGLVPCAVGGTKISQWRPNDYLYNNMLSRARAALRGGGQIRAVLWFQGESDTVEKADADEYGSRWETLFTQLQSDLQLPNLHVIEVVIESAEKNKGQFGKFLKEVRDTQMAMKFPNVKYVDAMGLELNFDRVHLSTNGQAKLGKMMADAFFRS</sequence>
<evidence type="ECO:0000256" key="2">
    <source>
        <dbReference type="SAM" id="SignalP"/>
    </source>
</evidence>
<dbReference type="InterPro" id="IPR052940">
    <property type="entry name" value="Carb_Esterase_6"/>
</dbReference>
<name>A0ABD3ELA3_9LAMI</name>
<gene>
    <name evidence="4" type="ORF">CASFOL_000747</name>
</gene>
<dbReference type="PANTHER" id="PTHR31988">
    <property type="entry name" value="ESTERASE, PUTATIVE (DUF303)-RELATED"/>
    <property type="match status" value="1"/>
</dbReference>
<dbReference type="Pfam" id="PF03629">
    <property type="entry name" value="SASA"/>
    <property type="match status" value="1"/>
</dbReference>
<dbReference type="AlphaFoldDB" id="A0ABD3ELA3"/>
<dbReference type="PANTHER" id="PTHR31988:SF15">
    <property type="entry name" value="ESTERASE, PUTATIVE (DUF303)-RELATED"/>
    <property type="match status" value="1"/>
</dbReference>
<keyword evidence="1" id="KW-0378">Hydrolase</keyword>
<accession>A0ABD3ELA3</accession>
<keyword evidence="2" id="KW-0732">Signal</keyword>
<keyword evidence="5" id="KW-1185">Reference proteome</keyword>
<dbReference type="Proteomes" id="UP001632038">
    <property type="component" value="Unassembled WGS sequence"/>
</dbReference>
<dbReference type="SUPFAM" id="SSF52266">
    <property type="entry name" value="SGNH hydrolase"/>
    <property type="match status" value="1"/>
</dbReference>
<evidence type="ECO:0000313" key="5">
    <source>
        <dbReference type="Proteomes" id="UP001632038"/>
    </source>
</evidence>
<feature type="signal peptide" evidence="2">
    <location>
        <begin position="1"/>
        <end position="18"/>
    </location>
</feature>
<proteinExistence type="predicted"/>
<dbReference type="Gene3D" id="3.40.50.1110">
    <property type="entry name" value="SGNH hydrolase"/>
    <property type="match status" value="1"/>
</dbReference>
<feature type="domain" description="Sialate O-acetylesterase" evidence="3">
    <location>
        <begin position="33"/>
        <end position="266"/>
    </location>
</feature>
<evidence type="ECO:0000259" key="3">
    <source>
        <dbReference type="Pfam" id="PF03629"/>
    </source>
</evidence>